<accession>A0A4Q7U054</accession>
<dbReference type="GO" id="GO:0016787">
    <property type="term" value="F:hydrolase activity"/>
    <property type="evidence" value="ECO:0007669"/>
    <property type="project" value="UniProtKB-KW"/>
</dbReference>
<dbReference type="AlphaFoldDB" id="A0A4Q7U054"/>
<gene>
    <name evidence="1" type="ORF">EV139_0893</name>
</gene>
<evidence type="ECO:0000313" key="2">
    <source>
        <dbReference type="Proteomes" id="UP000291832"/>
    </source>
</evidence>
<dbReference type="Proteomes" id="UP000291832">
    <property type="component" value="Unassembled WGS sequence"/>
</dbReference>
<keyword evidence="1" id="KW-0378">Hydrolase</keyword>
<proteinExistence type="predicted"/>
<evidence type="ECO:0000313" key="1">
    <source>
        <dbReference type="EMBL" id="RZT66766.1"/>
    </source>
</evidence>
<dbReference type="InterPro" id="IPR023292">
    <property type="entry name" value="NTP_PyroPHydrolase-like_dom_sf"/>
</dbReference>
<dbReference type="Pfam" id="PF01503">
    <property type="entry name" value="PRA-PH"/>
    <property type="match status" value="1"/>
</dbReference>
<dbReference type="Gene3D" id="1.10.3420.10">
    <property type="entry name" value="putative ntp pyrophosphohydrolase like domain"/>
    <property type="match status" value="1"/>
</dbReference>
<protein>
    <submittedName>
        <fullName evidence="1">Putative HAD superfamily Cof-like phosphohydrolase</fullName>
    </submittedName>
</protein>
<organism evidence="1 2">
    <name type="scientific">Leucobacter luti</name>
    <dbReference type="NCBI Taxonomy" id="340320"/>
    <lineage>
        <taxon>Bacteria</taxon>
        <taxon>Bacillati</taxon>
        <taxon>Actinomycetota</taxon>
        <taxon>Actinomycetes</taxon>
        <taxon>Micrococcales</taxon>
        <taxon>Microbacteriaceae</taxon>
        <taxon>Leucobacter</taxon>
    </lineage>
</organism>
<dbReference type="EMBL" id="SHKI01000003">
    <property type="protein sequence ID" value="RZT66766.1"/>
    <property type="molecule type" value="Genomic_DNA"/>
</dbReference>
<dbReference type="CDD" id="cd11530">
    <property type="entry name" value="NTP-PPase_DR2231_like"/>
    <property type="match status" value="1"/>
</dbReference>
<sequence length="126" mass="13762">MRSKNAHMVAQFRHHFGLHVAAYPNLAPDAALRLHHKLISEEVAELLDAIRERDPAEVLDALGDILYLVYGAALECGYDLDAAVNAIHEANMAKLVDGVVHRRPDGKVLKPAGWTAPDLNALVGVR</sequence>
<dbReference type="SUPFAM" id="SSF101386">
    <property type="entry name" value="all-alpha NTP pyrophosphatases"/>
    <property type="match status" value="1"/>
</dbReference>
<name>A0A4Q7U054_9MICO</name>
<dbReference type="InterPro" id="IPR021130">
    <property type="entry name" value="PRib-ATP_PPHydrolase-like"/>
</dbReference>
<dbReference type="InterPro" id="IPR033653">
    <property type="entry name" value="NTP-PPase_DR2231-like"/>
</dbReference>
<comment type="caution">
    <text evidence="1">The sequence shown here is derived from an EMBL/GenBank/DDBJ whole genome shotgun (WGS) entry which is preliminary data.</text>
</comment>
<keyword evidence="2" id="KW-1185">Reference proteome</keyword>
<reference evidence="1 2" key="1">
    <citation type="journal article" date="2015" name="Stand. Genomic Sci.">
        <title>Genomic Encyclopedia of Bacterial and Archaeal Type Strains, Phase III: the genomes of soil and plant-associated and newly described type strains.</title>
        <authorList>
            <person name="Whitman W.B."/>
            <person name="Woyke T."/>
            <person name="Klenk H.P."/>
            <person name="Zhou Y."/>
            <person name="Lilburn T.G."/>
            <person name="Beck B.J."/>
            <person name="De Vos P."/>
            <person name="Vandamme P."/>
            <person name="Eisen J.A."/>
            <person name="Garrity G."/>
            <person name="Hugenholtz P."/>
            <person name="Kyrpides N.C."/>
        </authorList>
    </citation>
    <scope>NUCLEOTIDE SEQUENCE [LARGE SCALE GENOMIC DNA]</scope>
    <source>
        <strain evidence="1 2">RF6</strain>
    </source>
</reference>